<dbReference type="STRING" id="555875.SAMN04488124_2804"/>
<dbReference type="PROSITE" id="PS51318">
    <property type="entry name" value="TAT"/>
    <property type="match status" value="1"/>
</dbReference>
<dbReference type="AlphaFoldDB" id="A0A1I6I4C0"/>
<dbReference type="EMBL" id="FOYS01000004">
    <property type="protein sequence ID" value="SFR61586.1"/>
    <property type="molecule type" value="Genomic_DNA"/>
</dbReference>
<name>A0A1I6I4C0_9EURY</name>
<reference evidence="3" key="1">
    <citation type="submission" date="2016-10" db="EMBL/GenBank/DDBJ databases">
        <authorList>
            <person name="Varghese N."/>
            <person name="Submissions S."/>
        </authorList>
    </citation>
    <scope>NUCLEOTIDE SEQUENCE [LARGE SCALE GENOMIC DNA]</scope>
    <source>
        <strain evidence="3">CGMCC 1.8711</strain>
    </source>
</reference>
<evidence type="ECO:0000259" key="1">
    <source>
        <dbReference type="Pfam" id="PF24041"/>
    </source>
</evidence>
<organism evidence="2 3">
    <name type="scientific">Halogeometricum limi</name>
    <dbReference type="NCBI Taxonomy" id="555875"/>
    <lineage>
        <taxon>Archaea</taxon>
        <taxon>Methanobacteriati</taxon>
        <taxon>Methanobacteriota</taxon>
        <taxon>Stenosarchaea group</taxon>
        <taxon>Halobacteria</taxon>
        <taxon>Halobacteriales</taxon>
        <taxon>Haloferacaceae</taxon>
        <taxon>Halogeometricum</taxon>
    </lineage>
</organism>
<dbReference type="PROSITE" id="PS51257">
    <property type="entry name" value="PROKAR_LIPOPROTEIN"/>
    <property type="match status" value="1"/>
</dbReference>
<dbReference type="Proteomes" id="UP000243250">
    <property type="component" value="Unassembled WGS sequence"/>
</dbReference>
<feature type="domain" description="DUF7350" evidence="1">
    <location>
        <begin position="234"/>
        <end position="369"/>
    </location>
</feature>
<evidence type="ECO:0000313" key="2">
    <source>
        <dbReference type="EMBL" id="SFR61586.1"/>
    </source>
</evidence>
<accession>A0A1I6I4C0</accession>
<evidence type="ECO:0000313" key="3">
    <source>
        <dbReference type="Proteomes" id="UP000243250"/>
    </source>
</evidence>
<dbReference type="RefSeq" id="WP_089882034.1">
    <property type="nucleotide sequence ID" value="NZ_FOYS01000004.1"/>
</dbReference>
<dbReference type="InterPro" id="IPR055774">
    <property type="entry name" value="DUF7350"/>
</dbReference>
<dbReference type="OrthoDB" id="156174at2157"/>
<dbReference type="Pfam" id="PF24041">
    <property type="entry name" value="DUF7350"/>
    <property type="match status" value="1"/>
</dbReference>
<proteinExistence type="predicted"/>
<gene>
    <name evidence="2" type="ORF">SAMN04488124_2804</name>
</gene>
<sequence length="372" mass="39789">MVSYFTRRQVLGTLGSGALAGTAGCLGTLGFETQSAWRDPPLVENRPDAVYVPAITEGMAMFGRTTVGPYGVALTYSYPHRFWTLTGTEFSKTVVESEDSVHLMASLWDAETNTVLPVDSGVTVEVTRDGELVTQEVAYPMLSQQMGMHYGSNYALDGEGDYEVSVRVGGVSLRRTGAFEGRFETPETATFDVTFDTDELYDVPIESPENPGSRGAIPPMEMMGIPVGRAPDPESLPGDHLGRATTGDAVFHAFAVGVDGGDGADDGADEAAARFGDDPYLYVSARTPYNGIVLPMMGLSATLSRDGETVAETELARTLDPELGYHYGAHADSVEPGDELRVAVDVPPQVARHDGYETAFVEMGPTTFTVPE</sequence>
<keyword evidence="3" id="KW-1185">Reference proteome</keyword>
<dbReference type="InterPro" id="IPR006311">
    <property type="entry name" value="TAT_signal"/>
</dbReference>
<dbReference type="Gene3D" id="2.60.40.2480">
    <property type="entry name" value="Periplasmic metal-binding protein Tp34-type"/>
    <property type="match status" value="1"/>
</dbReference>
<dbReference type="InterPro" id="IPR038482">
    <property type="entry name" value="Tp34-type_sf"/>
</dbReference>
<protein>
    <recommendedName>
        <fullName evidence="1">DUF7350 domain-containing protein</fullName>
    </recommendedName>
</protein>